<evidence type="ECO:0000313" key="1">
    <source>
        <dbReference type="EMBL" id="ABJ89974.1"/>
    </source>
</evidence>
<dbReference type="AlphaFoldDB" id="Q05HW0"/>
<protein>
    <submittedName>
        <fullName evidence="1">Uncharacterized protein</fullName>
    </submittedName>
</protein>
<dbReference type="KEGG" id="xoo:XOO4855"/>
<keyword evidence="2" id="KW-1185">Reference proteome</keyword>
<proteinExistence type="predicted"/>
<reference evidence="1 2" key="1">
    <citation type="journal article" date="2005" name="Nucleic Acids Res.">
        <title>The genome sequence of Xanthomonas oryzae pathovar oryzae KACC10331, the bacterial blight pathogen of rice.</title>
        <authorList>
            <person name="Lee B.M."/>
            <person name="Park Y.J."/>
            <person name="Park D.S."/>
            <person name="Kang H.W."/>
            <person name="Kim J.G."/>
            <person name="Song E.S."/>
            <person name="Park I.C."/>
            <person name="Yoon U.H."/>
            <person name="Hahn J.H."/>
            <person name="Koo B.S."/>
            <person name="Lee G.B."/>
            <person name="Kim H."/>
            <person name="Park H.S."/>
            <person name="Yoon K.O."/>
            <person name="Kim J.H."/>
            <person name="Jung C.H."/>
            <person name="Koh N.H."/>
            <person name="Seo J.S."/>
            <person name="Go S.J."/>
        </authorList>
    </citation>
    <scope>NUCLEOTIDE SEQUENCE [LARGE SCALE GENOMIC DNA]</scope>
    <source>
        <strain evidence="2">KACC10331 / KXO85</strain>
    </source>
</reference>
<accession>Q05HW0</accession>
<dbReference type="EMBL" id="AE013598">
    <property type="protein sequence ID" value="ABJ89974.1"/>
    <property type="molecule type" value="Genomic_DNA"/>
</dbReference>
<organism evidence="1 2">
    <name type="scientific">Xanthomonas oryzae pv. oryzae (strain KACC10331 / KXO85)</name>
    <dbReference type="NCBI Taxonomy" id="291331"/>
    <lineage>
        <taxon>Bacteria</taxon>
        <taxon>Pseudomonadati</taxon>
        <taxon>Pseudomonadota</taxon>
        <taxon>Gammaproteobacteria</taxon>
        <taxon>Lysobacterales</taxon>
        <taxon>Lysobacteraceae</taxon>
        <taxon>Xanthomonas</taxon>
    </lineage>
</organism>
<dbReference type="Proteomes" id="UP000006735">
    <property type="component" value="Chromosome"/>
</dbReference>
<dbReference type="HOGENOM" id="CLU_2262710_0_0_6"/>
<evidence type="ECO:0000313" key="2">
    <source>
        <dbReference type="Proteomes" id="UP000006735"/>
    </source>
</evidence>
<gene>
    <name evidence="1" type="ordered locus">XOO4855</name>
</gene>
<name>Q05HW0_XANOR</name>
<sequence>MHEQLTTALLIGVDVPIDRCVTGQAGATGDLFGTDVLPQQVLDLADTLSVDAWTPAGLCAPMLADALRVIGPVPRSVLVAAQFAADRAGRTRHCIGDGAHRHPGFI</sequence>